<reference evidence="8 9" key="1">
    <citation type="submission" date="2010-05" db="EMBL/GenBank/DDBJ databases">
        <title>The Genome Sequence of Thecamonas trahens ATCC 50062.</title>
        <authorList>
            <consortium name="The Broad Institute Genome Sequencing Platform"/>
            <person name="Russ C."/>
            <person name="Cuomo C."/>
            <person name="Shea T."/>
            <person name="Young S.K."/>
            <person name="Zeng Q."/>
            <person name="Koehrsen M."/>
            <person name="Haas B."/>
            <person name="Borodovsky M."/>
            <person name="Guigo R."/>
            <person name="Alvarado L."/>
            <person name="Berlin A."/>
            <person name="Bochicchio J."/>
            <person name="Borenstein D."/>
            <person name="Chapman S."/>
            <person name="Chen Z."/>
            <person name="Freedman E."/>
            <person name="Gellesch M."/>
            <person name="Goldberg J."/>
            <person name="Griggs A."/>
            <person name="Gujja S."/>
            <person name="Heilman E."/>
            <person name="Heiman D."/>
            <person name="Hepburn T."/>
            <person name="Howarth C."/>
            <person name="Jen D."/>
            <person name="Larson L."/>
            <person name="Mehta T."/>
            <person name="Park D."/>
            <person name="Pearson M."/>
            <person name="Roberts A."/>
            <person name="Saif S."/>
            <person name="Shenoy N."/>
            <person name="Sisk P."/>
            <person name="Stolte C."/>
            <person name="Sykes S."/>
            <person name="Thomson T."/>
            <person name="Walk T."/>
            <person name="White J."/>
            <person name="Yandava C."/>
            <person name="Burger G."/>
            <person name="Gray M.W."/>
            <person name="Holland P.W.H."/>
            <person name="King N."/>
            <person name="Lang F.B.F."/>
            <person name="Roger A.J."/>
            <person name="Ruiz-Trillo I."/>
            <person name="Lander E."/>
            <person name="Nusbaum C."/>
        </authorList>
    </citation>
    <scope>NUCLEOTIDE SEQUENCE [LARGE SCALE GENOMIC DNA]</scope>
    <source>
        <strain evidence="8 9">ATCC 50062</strain>
    </source>
</reference>
<evidence type="ECO:0000256" key="4">
    <source>
        <dbReference type="ARBA" id="ARBA00023121"/>
    </source>
</evidence>
<dbReference type="PANTHER" id="PTHR10972">
    <property type="entry name" value="OXYSTEROL-BINDING PROTEIN-RELATED"/>
    <property type="match status" value="1"/>
</dbReference>
<dbReference type="PROSITE" id="PS50003">
    <property type="entry name" value="PH_DOMAIN"/>
    <property type="match status" value="1"/>
</dbReference>
<dbReference type="STRING" id="461836.A0A0L0DPG1"/>
<dbReference type="SUPFAM" id="SSF50729">
    <property type="entry name" value="PH domain-like"/>
    <property type="match status" value="1"/>
</dbReference>
<evidence type="ECO:0000256" key="2">
    <source>
        <dbReference type="ARBA" id="ARBA00022448"/>
    </source>
</evidence>
<dbReference type="Gene3D" id="1.10.287.2720">
    <property type="match status" value="1"/>
</dbReference>
<dbReference type="GO" id="GO:0032934">
    <property type="term" value="F:sterol binding"/>
    <property type="evidence" value="ECO:0007669"/>
    <property type="project" value="TreeGrafter"/>
</dbReference>
<dbReference type="Gene3D" id="2.40.160.120">
    <property type="match status" value="1"/>
</dbReference>
<evidence type="ECO:0000313" key="9">
    <source>
        <dbReference type="Proteomes" id="UP000054408"/>
    </source>
</evidence>
<keyword evidence="2" id="KW-0813">Transport</keyword>
<dbReference type="Pfam" id="PF01237">
    <property type="entry name" value="Oxysterol_BP"/>
    <property type="match status" value="1"/>
</dbReference>
<dbReference type="PANTHER" id="PTHR10972:SF102">
    <property type="entry name" value="OXYSTEROL-BINDING PROTEIN"/>
    <property type="match status" value="1"/>
</dbReference>
<sequence>MERGKMSHGESRVEGTVKLRGMFKQWTTRYAVLVGSTLSIFKDATKAEWGKAEAAIALAGKCTVTKRQTKKGGFCFKVKERSGKSIMHGAAGYKVDNAIFRVPTLAMLDAWLVAIRAAINGESFQSQIIVSGNTLASRAAEDGHSHSDDGGVAGASAGPSGSKVRRRRQVRVRRRRGEKKADSGELPVIGTRYEDEEADSESIDLGGDEIQGENKGLVKTLLKQVRPGMDLSKVVLPTFILEPRSFLEKMTDFFAHNDLLAAVTTFDTPEARMLQLTRWYLSGFYLGPKGVKKPYNPILGETFRCAWDLAPTEALPFPSRTHFYAEQVSHHPPISAFYVANRKAGFVVNTAIRFKSRFNITHVLAIMYGRGVITLTNRDEQYVLNYPKAKASGWFTTLKSEITDKVTIACEKTGYVTELKFKAKPMVGGTYNAITGRIYKRMPSGGEEVCYTISGKWNERIDYTDVRTGGTYEMWDTEGKRAALVPYKRPAYDEQLPTESVKLWAKVTQAIIEQDQVAATEEKYVLEQKQREDKIARDAAGEEWQLINFVQNDPDVTLPDFTYKHLNTAPFDWDNEVMEVEENGIIRSVTKNELDRLTGSGARSGSDRGSDSGWSSDLDRGAGSSDYTYDYTDESYTASDDDGELYPLRASEYGTLTARVRDTRKAHEAIAAQVATLLGDVADIRADLKARDKADRKARRELNSIKSAISSLKSDTEPDGWFSLTFLFKLFLVFWLLYISWHEFPSASSFVPSLPSFLGGDSS</sequence>
<dbReference type="GO" id="GO:0005829">
    <property type="term" value="C:cytosol"/>
    <property type="evidence" value="ECO:0007669"/>
    <property type="project" value="TreeGrafter"/>
</dbReference>
<proteinExistence type="inferred from homology"/>
<dbReference type="GO" id="GO:0006869">
    <property type="term" value="P:lipid transport"/>
    <property type="evidence" value="ECO:0007669"/>
    <property type="project" value="UniProtKB-KW"/>
</dbReference>
<evidence type="ECO:0000259" key="7">
    <source>
        <dbReference type="PROSITE" id="PS50003"/>
    </source>
</evidence>
<dbReference type="Proteomes" id="UP000054408">
    <property type="component" value="Unassembled WGS sequence"/>
</dbReference>
<dbReference type="SMART" id="SM00233">
    <property type="entry name" value="PH"/>
    <property type="match status" value="1"/>
</dbReference>
<evidence type="ECO:0000256" key="6">
    <source>
        <dbReference type="SAM" id="MobiDB-lite"/>
    </source>
</evidence>
<dbReference type="InterPro" id="IPR001849">
    <property type="entry name" value="PH_domain"/>
</dbReference>
<name>A0A0L0DPG1_THETB</name>
<keyword evidence="9" id="KW-1185">Reference proteome</keyword>
<dbReference type="RefSeq" id="XP_013754003.1">
    <property type="nucleotide sequence ID" value="XM_013898549.1"/>
</dbReference>
<dbReference type="GeneID" id="25568314"/>
<gene>
    <name evidence="8" type="ORF">AMSG_09974</name>
</gene>
<dbReference type="FunFam" id="1.10.287.2720:FF:000001">
    <property type="entry name" value="Oxysterol-binding OBPalpha"/>
    <property type="match status" value="1"/>
</dbReference>
<dbReference type="eggNOG" id="KOG2210">
    <property type="taxonomic scope" value="Eukaryota"/>
</dbReference>
<dbReference type="SUPFAM" id="SSF144000">
    <property type="entry name" value="Oxysterol-binding protein-like"/>
    <property type="match status" value="1"/>
</dbReference>
<feature type="compositionally biased region" description="Basic and acidic residues" evidence="6">
    <location>
        <begin position="140"/>
        <end position="149"/>
    </location>
</feature>
<dbReference type="InterPro" id="IPR000648">
    <property type="entry name" value="Oxysterol-bd"/>
</dbReference>
<organism evidence="8 9">
    <name type="scientific">Thecamonas trahens ATCC 50062</name>
    <dbReference type="NCBI Taxonomy" id="461836"/>
    <lineage>
        <taxon>Eukaryota</taxon>
        <taxon>Apusozoa</taxon>
        <taxon>Apusomonadida</taxon>
        <taxon>Apusomonadidae</taxon>
        <taxon>Thecamonas</taxon>
    </lineage>
</organism>
<dbReference type="GO" id="GO:0016020">
    <property type="term" value="C:membrane"/>
    <property type="evidence" value="ECO:0007669"/>
    <property type="project" value="TreeGrafter"/>
</dbReference>
<dbReference type="Pfam" id="PF00169">
    <property type="entry name" value="PH"/>
    <property type="match status" value="1"/>
</dbReference>
<evidence type="ECO:0000313" key="8">
    <source>
        <dbReference type="EMBL" id="KNC54187.1"/>
    </source>
</evidence>
<feature type="region of interest" description="Disordered" evidence="6">
    <location>
        <begin position="140"/>
        <end position="189"/>
    </location>
</feature>
<evidence type="ECO:0000256" key="5">
    <source>
        <dbReference type="RuleBase" id="RU003844"/>
    </source>
</evidence>
<dbReference type="Gene3D" id="2.30.29.30">
    <property type="entry name" value="Pleckstrin-homology domain (PH domain)/Phosphotyrosine-binding domain (PTB)"/>
    <property type="match status" value="1"/>
</dbReference>
<dbReference type="Gene3D" id="3.30.70.3490">
    <property type="match status" value="1"/>
</dbReference>
<keyword evidence="3" id="KW-0445">Lipid transport</keyword>
<feature type="domain" description="PH" evidence="7">
    <location>
        <begin position="10"/>
        <end position="120"/>
    </location>
</feature>
<dbReference type="InterPro" id="IPR037239">
    <property type="entry name" value="OSBP_sf"/>
</dbReference>
<dbReference type="PROSITE" id="PS01013">
    <property type="entry name" value="OSBP"/>
    <property type="match status" value="1"/>
</dbReference>
<evidence type="ECO:0000256" key="1">
    <source>
        <dbReference type="ARBA" id="ARBA00008842"/>
    </source>
</evidence>
<feature type="compositionally biased region" description="Basic residues" evidence="6">
    <location>
        <begin position="163"/>
        <end position="178"/>
    </location>
</feature>
<feature type="region of interest" description="Disordered" evidence="6">
    <location>
        <begin position="597"/>
        <end position="619"/>
    </location>
</feature>
<dbReference type="AlphaFoldDB" id="A0A0L0DPG1"/>
<dbReference type="EMBL" id="GL349486">
    <property type="protein sequence ID" value="KNC54187.1"/>
    <property type="molecule type" value="Genomic_DNA"/>
</dbReference>
<dbReference type="OrthoDB" id="14833at2759"/>
<protein>
    <submittedName>
        <fullName evidence="8">Oxysterol-binding protein</fullName>
    </submittedName>
</protein>
<dbReference type="InterPro" id="IPR011993">
    <property type="entry name" value="PH-like_dom_sf"/>
</dbReference>
<dbReference type="InterPro" id="IPR018494">
    <property type="entry name" value="Oxysterol-bd_CS"/>
</dbReference>
<accession>A0A0L0DPG1</accession>
<comment type="similarity">
    <text evidence="1 5">Belongs to the OSBP family.</text>
</comment>
<evidence type="ECO:0000256" key="3">
    <source>
        <dbReference type="ARBA" id="ARBA00023055"/>
    </source>
</evidence>
<keyword evidence="4" id="KW-0446">Lipid-binding</keyword>